<name>A0A841Q9D9_9BACI</name>
<evidence type="ECO:0000313" key="2">
    <source>
        <dbReference type="EMBL" id="MBB6455111.1"/>
    </source>
</evidence>
<organism evidence="2 3">
    <name type="scientific">Salirhabdus euzebyi</name>
    <dbReference type="NCBI Taxonomy" id="394506"/>
    <lineage>
        <taxon>Bacteria</taxon>
        <taxon>Bacillati</taxon>
        <taxon>Bacillota</taxon>
        <taxon>Bacilli</taxon>
        <taxon>Bacillales</taxon>
        <taxon>Bacillaceae</taxon>
        <taxon>Salirhabdus</taxon>
    </lineage>
</organism>
<evidence type="ECO:0000259" key="1">
    <source>
        <dbReference type="Pfam" id="PF13400"/>
    </source>
</evidence>
<dbReference type="AlphaFoldDB" id="A0A841Q9D9"/>
<feature type="domain" description="Putative Flp pilus-assembly TadG-like N-terminal" evidence="1">
    <location>
        <begin position="11"/>
        <end position="57"/>
    </location>
</feature>
<protein>
    <recommendedName>
        <fullName evidence="1">Putative Flp pilus-assembly TadG-like N-terminal domain-containing protein</fullName>
    </recommendedName>
</protein>
<proteinExistence type="predicted"/>
<dbReference type="InterPro" id="IPR028087">
    <property type="entry name" value="Tad_N"/>
</dbReference>
<sequence>MIKRFFKKDEGNAMILVSLALTALLAATGLVIDGGKLYMTQSHLQKTANASALSGAQKLLTSEAATTTIVKETLYHHEELPSLEQVSFGQLRVKVDLEKQVPLSFSGLIGNDSSTVTVDATAGLGTMGAATGAVPLGIDRSFNLEYYKEYELKTDTTGSDTGWFGILALGGPGAATYYDNFINGYQHEIQIGNVIDTETGNVAGKTREAINERINNCPYSMEQAIDKNCSRIILVPVYEPYNVQSNQIKQVKITGFAYFYITEPTSGKETSVHGMFIKKAGPGKIDEHADNRGAFSIRLLE</sequence>
<accession>A0A841Q9D9</accession>
<dbReference type="RefSeq" id="WP_174497583.1">
    <property type="nucleotide sequence ID" value="NZ_CADDWK010000016.1"/>
</dbReference>
<comment type="caution">
    <text evidence="2">The sequence shown here is derived from an EMBL/GenBank/DDBJ whole genome shotgun (WGS) entry which is preliminary data.</text>
</comment>
<dbReference type="Proteomes" id="UP000581688">
    <property type="component" value="Unassembled WGS sequence"/>
</dbReference>
<dbReference type="EMBL" id="JACHGH010000015">
    <property type="protein sequence ID" value="MBB6455111.1"/>
    <property type="molecule type" value="Genomic_DNA"/>
</dbReference>
<gene>
    <name evidence="2" type="ORF">HNQ94_003606</name>
</gene>
<keyword evidence="3" id="KW-1185">Reference proteome</keyword>
<reference evidence="2 3" key="1">
    <citation type="submission" date="2020-08" db="EMBL/GenBank/DDBJ databases">
        <title>Genomic Encyclopedia of Type Strains, Phase IV (KMG-IV): sequencing the most valuable type-strain genomes for metagenomic binning, comparative biology and taxonomic classification.</title>
        <authorList>
            <person name="Goeker M."/>
        </authorList>
    </citation>
    <scope>NUCLEOTIDE SEQUENCE [LARGE SCALE GENOMIC DNA]</scope>
    <source>
        <strain evidence="2 3">DSM 19612</strain>
    </source>
</reference>
<evidence type="ECO:0000313" key="3">
    <source>
        <dbReference type="Proteomes" id="UP000581688"/>
    </source>
</evidence>
<dbReference type="Pfam" id="PF13400">
    <property type="entry name" value="Tad"/>
    <property type="match status" value="1"/>
</dbReference>